<evidence type="ECO:0000313" key="2">
    <source>
        <dbReference type="EMBL" id="UPQ79342.1"/>
    </source>
</evidence>
<dbReference type="EMBL" id="CP096205">
    <property type="protein sequence ID" value="UPQ79342.1"/>
    <property type="molecule type" value="Genomic_DNA"/>
</dbReference>
<feature type="transmembrane region" description="Helical" evidence="1">
    <location>
        <begin position="486"/>
        <end position="505"/>
    </location>
</feature>
<evidence type="ECO:0000256" key="1">
    <source>
        <dbReference type="SAM" id="Phobius"/>
    </source>
</evidence>
<feature type="transmembrane region" description="Helical" evidence="1">
    <location>
        <begin position="435"/>
        <end position="455"/>
    </location>
</feature>
<keyword evidence="3" id="KW-1185">Reference proteome</keyword>
<feature type="transmembrane region" description="Helical" evidence="1">
    <location>
        <begin position="21"/>
        <end position="40"/>
    </location>
</feature>
<keyword evidence="1" id="KW-0812">Transmembrane</keyword>
<dbReference type="Proteomes" id="UP000830583">
    <property type="component" value="Chromosome"/>
</dbReference>
<feature type="transmembrane region" description="Helical" evidence="1">
    <location>
        <begin position="102"/>
        <end position="122"/>
    </location>
</feature>
<sequence length="518" mass="61725">MFKKFQSDLLIKNPLIWNTRIIPFTILLLVFNLIFFLVGYNHGMIDFQNQQDYHYNFLEPIVVIFSILTSLLVFISWAIFYFKNNAFKSFYPKSGLSIFKEWLLILVICSLNLAYIPTYFYAKDFRARNYFEKSELEGRCDIISKASIFLDGPFLEGYHIDVQDEKGEWKQIYRDSFDYNNRKYSLKSLINKGYTSFSLNDHKKDSLNINQVKKWMVNNQQDSIKKLMADYFKIINEHELKSNINTEQWFKFVYDYPEFTNYITVGKRQVVEDYYLNDYYDDEVVETAKYIDSSVVYNSHENIYDTISFDHKFKNGIKYLYYKHYINSKSLENSYDKISRSWIDPSVDYQFIIVYLYISLGISLLFFTFKFTSGRSWLISVITTITLGIILGVLFSFRISTTTRFGIVIAIIIALLAYFTFILKKNETKKTSAIVLNLLVWYLPILLVMIYFLMIEILKINEGYYDVEYEKRTYENFPLIENLESFAMSFHSLNLIITIIYMFFISKFVRKWKGIPES</sequence>
<accession>A0ABY4KIS8</accession>
<feature type="transmembrane region" description="Helical" evidence="1">
    <location>
        <begin position="349"/>
        <end position="369"/>
    </location>
</feature>
<name>A0ABY4KIS8_9FLAO</name>
<gene>
    <name evidence="2" type="ORF">M0M57_00545</name>
</gene>
<reference evidence="2" key="1">
    <citation type="submission" date="2022-04" db="EMBL/GenBank/DDBJ databases">
        <title>Consumption of N2O by Flavobacterium azooxidireducens sp. nov. isolated from Decomposing Leaf Litter of Phragmites australis (Cav.).</title>
        <authorList>
            <person name="Behrendt U."/>
            <person name="Spanner T."/>
            <person name="Augustin J."/>
            <person name="Horn M.A."/>
            <person name="Kolb S."/>
            <person name="Ulrich A."/>
        </authorList>
    </citation>
    <scope>NUCLEOTIDE SEQUENCE</scope>
    <source>
        <strain evidence="2">IGB 4-14</strain>
    </source>
</reference>
<organism evidence="2 3">
    <name type="scientific">Flavobacterium azooxidireducens</name>
    <dbReference type="NCBI Taxonomy" id="1871076"/>
    <lineage>
        <taxon>Bacteria</taxon>
        <taxon>Pseudomonadati</taxon>
        <taxon>Bacteroidota</taxon>
        <taxon>Flavobacteriia</taxon>
        <taxon>Flavobacteriales</taxon>
        <taxon>Flavobacteriaceae</taxon>
        <taxon>Flavobacterium</taxon>
    </lineage>
</organism>
<keyword evidence="1" id="KW-0472">Membrane</keyword>
<feature type="transmembrane region" description="Helical" evidence="1">
    <location>
        <begin position="376"/>
        <end position="399"/>
    </location>
</feature>
<feature type="transmembrane region" description="Helical" evidence="1">
    <location>
        <begin position="60"/>
        <end position="82"/>
    </location>
</feature>
<protein>
    <submittedName>
        <fullName evidence="2">Uncharacterized protein</fullName>
    </submittedName>
</protein>
<evidence type="ECO:0000313" key="3">
    <source>
        <dbReference type="Proteomes" id="UP000830583"/>
    </source>
</evidence>
<dbReference type="RefSeq" id="WP_248434402.1">
    <property type="nucleotide sequence ID" value="NZ_CP096205.1"/>
</dbReference>
<feature type="transmembrane region" description="Helical" evidence="1">
    <location>
        <begin position="405"/>
        <end position="423"/>
    </location>
</feature>
<proteinExistence type="predicted"/>
<keyword evidence="1" id="KW-1133">Transmembrane helix</keyword>